<reference evidence="2 3" key="1">
    <citation type="submission" date="2021-11" db="EMBL/GenBank/DDBJ databases">
        <authorList>
            <person name="Lee D.-H."/>
            <person name="Kim S.-B."/>
        </authorList>
    </citation>
    <scope>NUCLEOTIDE SEQUENCE [LARGE SCALE GENOMIC DNA]</scope>
    <source>
        <strain evidence="2 3">KCTC 52223</strain>
    </source>
</reference>
<dbReference type="Proteomes" id="UP001198862">
    <property type="component" value="Unassembled WGS sequence"/>
</dbReference>
<accession>A0ABS8L1X8</accession>
<evidence type="ECO:0000256" key="1">
    <source>
        <dbReference type="SAM" id="SignalP"/>
    </source>
</evidence>
<evidence type="ECO:0000313" key="3">
    <source>
        <dbReference type="Proteomes" id="UP001198862"/>
    </source>
</evidence>
<feature type="chain" id="PRO_5045522685" description="DUF2846 domain-containing protein" evidence="1">
    <location>
        <begin position="23"/>
        <end position="178"/>
    </location>
</feature>
<evidence type="ECO:0008006" key="4">
    <source>
        <dbReference type="Google" id="ProtNLM"/>
    </source>
</evidence>
<keyword evidence="1" id="KW-0732">Signal</keyword>
<proteinExistence type="predicted"/>
<feature type="signal peptide" evidence="1">
    <location>
        <begin position="1"/>
        <end position="22"/>
    </location>
</feature>
<evidence type="ECO:0000313" key="2">
    <source>
        <dbReference type="EMBL" id="MCC8432334.1"/>
    </source>
</evidence>
<comment type="caution">
    <text evidence="2">The sequence shown here is derived from an EMBL/GenBank/DDBJ whole genome shotgun (WGS) entry which is preliminary data.</text>
</comment>
<gene>
    <name evidence="2" type="ORF">LJ725_25445</name>
</gene>
<protein>
    <recommendedName>
        <fullName evidence="4">DUF2846 domain-containing protein</fullName>
    </recommendedName>
</protein>
<dbReference type="EMBL" id="JAJISD010000014">
    <property type="protein sequence ID" value="MCC8432334.1"/>
    <property type="molecule type" value="Genomic_DNA"/>
</dbReference>
<keyword evidence="3" id="KW-1185">Reference proteome</keyword>
<organism evidence="2 3">
    <name type="scientific">Reyranella aquatilis</name>
    <dbReference type="NCBI Taxonomy" id="2035356"/>
    <lineage>
        <taxon>Bacteria</taxon>
        <taxon>Pseudomonadati</taxon>
        <taxon>Pseudomonadota</taxon>
        <taxon>Alphaproteobacteria</taxon>
        <taxon>Hyphomicrobiales</taxon>
        <taxon>Reyranellaceae</taxon>
        <taxon>Reyranella</taxon>
    </lineage>
</organism>
<dbReference type="PROSITE" id="PS51257">
    <property type="entry name" value="PROKAR_LIPOPROTEIN"/>
    <property type="match status" value="1"/>
</dbReference>
<dbReference type="RefSeq" id="WP_230553754.1">
    <property type="nucleotide sequence ID" value="NZ_JAJISD010000014.1"/>
</dbReference>
<name>A0ABS8L1X8_9HYPH</name>
<sequence>MRKFALLVALALAVGACQPRSAPLMATADYEQQVRRIAAPPSDRARLYIFTGKHQAHALLTTYTLHDVTADLYVDETKIGTVNPKEAMVVDIVPGRYSLHWLPLNNTEGLLLKSKRFETEFAGGTAHVLFANIEPPFGPEIAPGIVVTPTNPGPANNVIPPLFKIVRPASCPPTICLP</sequence>